<gene>
    <name evidence="2" type="ORF">H4W79_001115</name>
</gene>
<dbReference type="PANTHER" id="PTHR32305">
    <property type="match status" value="1"/>
</dbReference>
<dbReference type="PANTHER" id="PTHR32305:SF17">
    <property type="entry name" value="TRNA NUCLEASE WAPA"/>
    <property type="match status" value="1"/>
</dbReference>
<dbReference type="InterPro" id="IPR036844">
    <property type="entry name" value="Hint_dom_sf"/>
</dbReference>
<feature type="region of interest" description="Disordered" evidence="1">
    <location>
        <begin position="178"/>
        <end position="240"/>
    </location>
</feature>
<comment type="caution">
    <text evidence="2">The sequence shown here is derived from an EMBL/GenBank/DDBJ whole genome shotgun (WGS) entry which is preliminary data.</text>
</comment>
<accession>A0ABR9HCZ2</accession>
<sequence length="365" mass="36395">MDASTGLTLVGAREYDAALGRFISADPVVDPSDPLQMNGYAYANNSPMTYSDPTGEFLDKIGSAISSGASKVGNAVKSGYNSTKNWVSENKSTIASVGVGVAVGVGCTALTGGAGAVGCAALGGAASGLVQYGMDTPRDDWSFTGAATSTVVGGALGAAGGAIGGRIAGAVGSRVSSWVGSAGSSGTRSGVTNAARSSAVKPRTPQPPPPPKPPRPAPAASAPKPAPTSSAPTSAGRSSCNSFVPGTGVVMADGSTKAIEAVEVGDAVLATDPETGEQGARTVAATIDGEGFKTLVEIRVDGTTEREAPEVGESAGAESASIRFTPAVSTSNRRFMQQKPVCLFCEARFGRDSFFSPGPNMNPMF</sequence>
<dbReference type="Gene3D" id="2.170.16.10">
    <property type="entry name" value="Hedgehog/Intein (Hint) domain"/>
    <property type="match status" value="1"/>
</dbReference>
<evidence type="ECO:0000313" key="2">
    <source>
        <dbReference type="EMBL" id="MBE1456901.1"/>
    </source>
</evidence>
<protein>
    <submittedName>
        <fullName evidence="2">RHS repeat-associated protein</fullName>
    </submittedName>
</protein>
<evidence type="ECO:0000256" key="1">
    <source>
        <dbReference type="SAM" id="MobiDB-lite"/>
    </source>
</evidence>
<dbReference type="NCBIfam" id="TIGR03696">
    <property type="entry name" value="Rhs_assc_core"/>
    <property type="match status" value="1"/>
</dbReference>
<evidence type="ECO:0000313" key="3">
    <source>
        <dbReference type="Proteomes" id="UP000598217"/>
    </source>
</evidence>
<proteinExistence type="predicted"/>
<name>A0ABR9HCZ2_9ACTN</name>
<dbReference type="RefSeq" id="WP_191268106.1">
    <property type="nucleotide sequence ID" value="NZ_BMXJ01000002.1"/>
</dbReference>
<feature type="compositionally biased region" description="Polar residues" evidence="1">
    <location>
        <begin position="187"/>
        <end position="196"/>
    </location>
</feature>
<dbReference type="Gene3D" id="2.180.10.10">
    <property type="entry name" value="RHS repeat-associated core"/>
    <property type="match status" value="1"/>
</dbReference>
<reference evidence="2 3" key="1">
    <citation type="submission" date="2020-10" db="EMBL/GenBank/DDBJ databases">
        <title>Sequencing the genomes of 1000 actinobacteria strains.</title>
        <authorList>
            <person name="Klenk H.-P."/>
        </authorList>
    </citation>
    <scope>NUCLEOTIDE SEQUENCE [LARGE SCALE GENOMIC DNA]</scope>
    <source>
        <strain evidence="2 3">DSM 45157</strain>
    </source>
</reference>
<dbReference type="Proteomes" id="UP000598217">
    <property type="component" value="Unassembled WGS sequence"/>
</dbReference>
<dbReference type="EMBL" id="JADBDY010000001">
    <property type="protein sequence ID" value="MBE1456901.1"/>
    <property type="molecule type" value="Genomic_DNA"/>
</dbReference>
<dbReference type="InterPro" id="IPR050708">
    <property type="entry name" value="T6SS_VgrG/RHS"/>
</dbReference>
<organism evidence="2 3">
    <name type="scientific">Nocardiopsis terrae</name>
    <dbReference type="NCBI Taxonomy" id="372655"/>
    <lineage>
        <taxon>Bacteria</taxon>
        <taxon>Bacillati</taxon>
        <taxon>Actinomycetota</taxon>
        <taxon>Actinomycetes</taxon>
        <taxon>Streptosporangiales</taxon>
        <taxon>Nocardiopsidaceae</taxon>
        <taxon>Nocardiopsis</taxon>
    </lineage>
</organism>
<keyword evidence="3" id="KW-1185">Reference proteome</keyword>
<feature type="compositionally biased region" description="Pro residues" evidence="1">
    <location>
        <begin position="204"/>
        <end position="217"/>
    </location>
</feature>
<dbReference type="SUPFAM" id="SSF51294">
    <property type="entry name" value="Hedgehog/intein (Hint) domain"/>
    <property type="match status" value="1"/>
</dbReference>
<feature type="compositionally biased region" description="Low complexity" evidence="1">
    <location>
        <begin position="218"/>
        <end position="239"/>
    </location>
</feature>
<dbReference type="InterPro" id="IPR022385">
    <property type="entry name" value="Rhs_assc_core"/>
</dbReference>